<protein>
    <submittedName>
        <fullName evidence="3">Transcriptional regulator</fullName>
    </submittedName>
</protein>
<name>A0A1X1JYR9_STRMT</name>
<dbReference type="PROSITE" id="PS50943">
    <property type="entry name" value="HTH_CROC1"/>
    <property type="match status" value="1"/>
</dbReference>
<dbReference type="Gene3D" id="1.10.260.40">
    <property type="entry name" value="lambda repressor-like DNA-binding domains"/>
    <property type="match status" value="1"/>
</dbReference>
<evidence type="ECO:0000256" key="1">
    <source>
        <dbReference type="ARBA" id="ARBA00023125"/>
    </source>
</evidence>
<dbReference type="AlphaFoldDB" id="A0A1X1JYR9"/>
<accession>A0A1X1JYR9</accession>
<dbReference type="PANTHER" id="PTHR46558">
    <property type="entry name" value="TRACRIPTIONAL REGULATORY PROTEIN-RELATED-RELATED"/>
    <property type="match status" value="1"/>
</dbReference>
<comment type="caution">
    <text evidence="3">The sequence shown here is derived from an EMBL/GenBank/DDBJ whole genome shotgun (WGS) entry which is preliminary data.</text>
</comment>
<reference evidence="3 4" key="1">
    <citation type="journal article" date="2016" name="Eur. J. Clin. Microbiol. Infect. Dis.">
        <title>Whole genome sequencing as a tool for phylogenetic analysis of clinical strains of Mitis group streptococci.</title>
        <authorList>
            <person name="Rasmussen L.H."/>
            <person name="Dargis R."/>
            <person name="Hojholt K."/>
            <person name="Christensen J.J."/>
            <person name="Skovgaard O."/>
            <person name="Justesen U.S."/>
            <person name="Rosenvinge F.S."/>
            <person name="Moser C."/>
            <person name="Lukjancenko O."/>
            <person name="Rasmussen S."/>
            <person name="Nielsen X.C."/>
        </authorList>
    </citation>
    <scope>NUCLEOTIDE SEQUENCE [LARGE SCALE GENOMIC DNA]</scope>
    <source>
        <strain evidence="3 4">RH_50275_09</strain>
    </source>
</reference>
<dbReference type="GO" id="GO:0003677">
    <property type="term" value="F:DNA binding"/>
    <property type="evidence" value="ECO:0007669"/>
    <property type="project" value="UniProtKB-KW"/>
</dbReference>
<dbReference type="Pfam" id="PF01381">
    <property type="entry name" value="HTH_3"/>
    <property type="match status" value="1"/>
</dbReference>
<dbReference type="Proteomes" id="UP000193929">
    <property type="component" value="Unassembled WGS sequence"/>
</dbReference>
<evidence type="ECO:0000313" key="4">
    <source>
        <dbReference type="Proteomes" id="UP000193929"/>
    </source>
</evidence>
<evidence type="ECO:0000313" key="3">
    <source>
        <dbReference type="EMBL" id="ORO92219.1"/>
    </source>
</evidence>
<keyword evidence="1" id="KW-0238">DNA-binding</keyword>
<dbReference type="SUPFAM" id="SSF47413">
    <property type="entry name" value="lambda repressor-like DNA-binding domains"/>
    <property type="match status" value="1"/>
</dbReference>
<feature type="domain" description="HTH cro/C1-type" evidence="2">
    <location>
        <begin position="12"/>
        <end position="66"/>
    </location>
</feature>
<sequence length="208" mass="24670">MEVNNIEVGNRIKSIRLDQGATMEEFGKAFNTSKGTVNNWEKGRNLPNKENLLKIAKLGNLSVEQLLYGSSARSRYNWDYILDYMEKTREELDEEAFENTKQAIDSAFFIRLDLNDIINLYNYNLRNPIPVKDLNGMKKFYESQANFLEEYISSLDYTENNMDMIMDLEIEANFNRRYIDRIDRYQKTGIWAEDYLKELEKFKQSQEN</sequence>
<dbReference type="CDD" id="cd00093">
    <property type="entry name" value="HTH_XRE"/>
    <property type="match status" value="1"/>
</dbReference>
<dbReference type="RefSeq" id="WP_049543985.1">
    <property type="nucleotide sequence ID" value="NZ_LBMT01000001.1"/>
</dbReference>
<gene>
    <name evidence="3" type="ORF">B7700_08445</name>
</gene>
<dbReference type="PANTHER" id="PTHR46558:SF11">
    <property type="entry name" value="HTH-TYPE TRANSCRIPTIONAL REGULATOR XRE"/>
    <property type="match status" value="1"/>
</dbReference>
<dbReference type="InterPro" id="IPR010982">
    <property type="entry name" value="Lambda_DNA-bd_dom_sf"/>
</dbReference>
<dbReference type="InterPro" id="IPR001387">
    <property type="entry name" value="Cro/C1-type_HTH"/>
</dbReference>
<dbReference type="EMBL" id="NCVF01000025">
    <property type="protein sequence ID" value="ORO92219.1"/>
    <property type="molecule type" value="Genomic_DNA"/>
</dbReference>
<evidence type="ECO:0000259" key="2">
    <source>
        <dbReference type="PROSITE" id="PS50943"/>
    </source>
</evidence>
<dbReference type="SMART" id="SM00530">
    <property type="entry name" value="HTH_XRE"/>
    <property type="match status" value="1"/>
</dbReference>
<organism evidence="3 4">
    <name type="scientific">Streptococcus mitis</name>
    <dbReference type="NCBI Taxonomy" id="28037"/>
    <lineage>
        <taxon>Bacteria</taxon>
        <taxon>Bacillati</taxon>
        <taxon>Bacillota</taxon>
        <taxon>Bacilli</taxon>
        <taxon>Lactobacillales</taxon>
        <taxon>Streptococcaceae</taxon>
        <taxon>Streptococcus</taxon>
        <taxon>Streptococcus mitis group</taxon>
    </lineage>
</organism>
<proteinExistence type="predicted"/>